<sequence length="296" mass="32479">MPGPGEPPEQELLSQSGQEHSDADMQHVDILEQARREVRNARRIAVASLLLAGAACAACAAVALPLLSTRGWPAEVQRNEETVLDETVYPLFPGMPTLEVGWAKCITNAVVREAHSPESKKVAVVREDTRIYVAEVRGRRVRITQPLHGWLSTMSNDGIEIVRSTKTDELREEFRHQKADPLPENATVQEGVDRLEKELLKLRGKEGKLLEALEMASRKVADKAKVHELADTASDSATKVIGRVEQALTKLDLGRVDVQKITNDILNGKVDLSGFAKDLNLGTAPPTEAPKIDIVE</sequence>
<keyword evidence="2" id="KW-0472">Membrane</keyword>
<protein>
    <submittedName>
        <fullName evidence="3">Uncharacterized protein</fullName>
    </submittedName>
</protein>
<evidence type="ECO:0000313" key="3">
    <source>
        <dbReference type="EMBL" id="OLP91951.1"/>
    </source>
</evidence>
<evidence type="ECO:0000256" key="2">
    <source>
        <dbReference type="SAM" id="Phobius"/>
    </source>
</evidence>
<dbReference type="OrthoDB" id="444482at2759"/>
<keyword evidence="4" id="KW-1185">Reference proteome</keyword>
<evidence type="ECO:0000313" key="4">
    <source>
        <dbReference type="Proteomes" id="UP000186817"/>
    </source>
</evidence>
<reference evidence="3 4" key="1">
    <citation type="submission" date="2016-02" db="EMBL/GenBank/DDBJ databases">
        <title>Genome analysis of coral dinoflagellate symbionts highlights evolutionary adaptations to a symbiotic lifestyle.</title>
        <authorList>
            <person name="Aranda M."/>
            <person name="Li Y."/>
            <person name="Liew Y.J."/>
            <person name="Baumgarten S."/>
            <person name="Simakov O."/>
            <person name="Wilson M."/>
            <person name="Piel J."/>
            <person name="Ashoor H."/>
            <person name="Bougouffa S."/>
            <person name="Bajic V.B."/>
            <person name="Ryu T."/>
            <person name="Ravasi T."/>
            <person name="Bayer T."/>
            <person name="Micklem G."/>
            <person name="Kim H."/>
            <person name="Bhak J."/>
            <person name="Lajeunesse T.C."/>
            <person name="Voolstra C.R."/>
        </authorList>
    </citation>
    <scope>NUCLEOTIDE SEQUENCE [LARGE SCALE GENOMIC DNA]</scope>
    <source>
        <strain evidence="3 4">CCMP2467</strain>
    </source>
</reference>
<dbReference type="Proteomes" id="UP000186817">
    <property type="component" value="Unassembled WGS sequence"/>
</dbReference>
<feature type="region of interest" description="Disordered" evidence="1">
    <location>
        <begin position="1"/>
        <end position="23"/>
    </location>
</feature>
<organism evidence="3 4">
    <name type="scientific">Symbiodinium microadriaticum</name>
    <name type="common">Dinoflagellate</name>
    <name type="synonym">Zooxanthella microadriatica</name>
    <dbReference type="NCBI Taxonomy" id="2951"/>
    <lineage>
        <taxon>Eukaryota</taxon>
        <taxon>Sar</taxon>
        <taxon>Alveolata</taxon>
        <taxon>Dinophyceae</taxon>
        <taxon>Suessiales</taxon>
        <taxon>Symbiodiniaceae</taxon>
        <taxon>Symbiodinium</taxon>
    </lineage>
</organism>
<dbReference type="AlphaFoldDB" id="A0A1Q9D9W1"/>
<name>A0A1Q9D9W1_SYMMI</name>
<feature type="transmembrane region" description="Helical" evidence="2">
    <location>
        <begin position="44"/>
        <end position="67"/>
    </location>
</feature>
<comment type="caution">
    <text evidence="3">The sequence shown here is derived from an EMBL/GenBank/DDBJ whole genome shotgun (WGS) entry which is preliminary data.</text>
</comment>
<accession>A0A1Q9D9W1</accession>
<proteinExistence type="predicted"/>
<keyword evidence="2" id="KW-0812">Transmembrane</keyword>
<dbReference type="EMBL" id="LSRX01000642">
    <property type="protein sequence ID" value="OLP91951.1"/>
    <property type="molecule type" value="Genomic_DNA"/>
</dbReference>
<evidence type="ECO:0000256" key="1">
    <source>
        <dbReference type="SAM" id="MobiDB-lite"/>
    </source>
</evidence>
<keyword evidence="2" id="KW-1133">Transmembrane helix</keyword>
<gene>
    <name evidence="3" type="ORF">AK812_SmicGene26287</name>
</gene>